<gene>
    <name evidence="1" type="ORF">M9799_10870</name>
</gene>
<reference evidence="1" key="1">
    <citation type="submission" date="2022-09" db="EMBL/GenBank/DDBJ databases">
        <title>The complete genome of Acidovorax sp. 5MLIR.</title>
        <authorList>
            <person name="Liu L."/>
            <person name="Yue J."/>
            <person name="Yang F."/>
            <person name="Yuan J."/>
            <person name="Li L."/>
        </authorList>
    </citation>
    <scope>NUCLEOTIDE SEQUENCE</scope>
    <source>
        <strain evidence="1">5MLIR</strain>
    </source>
</reference>
<protein>
    <submittedName>
        <fullName evidence="1">PP0621 family protein</fullName>
    </submittedName>
</protein>
<dbReference type="NCBIfam" id="NF041023">
    <property type="entry name" value="PP0621_fam"/>
    <property type="match status" value="1"/>
</dbReference>
<evidence type="ECO:0000313" key="1">
    <source>
        <dbReference type="EMBL" id="UYG50598.1"/>
    </source>
</evidence>
<accession>A0ABY6G6R4</accession>
<dbReference type="EMBL" id="CP106881">
    <property type="protein sequence ID" value="UYG50598.1"/>
    <property type="molecule type" value="Genomic_DNA"/>
</dbReference>
<organism evidence="1 2">
    <name type="scientific">Comamonas endophytica</name>
    <dbReference type="NCBI Taxonomy" id="2949090"/>
    <lineage>
        <taxon>Bacteria</taxon>
        <taxon>Pseudomonadati</taxon>
        <taxon>Pseudomonadota</taxon>
        <taxon>Betaproteobacteria</taxon>
        <taxon>Burkholderiales</taxon>
        <taxon>Comamonadaceae</taxon>
        <taxon>Comamonas</taxon>
    </lineage>
</organism>
<proteinExistence type="predicted"/>
<dbReference type="Proteomes" id="UP001162800">
    <property type="component" value="Chromosome"/>
</dbReference>
<keyword evidence="2" id="KW-1185">Reference proteome</keyword>
<dbReference type="InterPro" id="IPR049708">
    <property type="entry name" value="PP0621-like"/>
</dbReference>
<sequence length="80" mass="8970">MKYLLVLLVIVIAIGIWRSRRRVERAQRPAAPRAAPLQPPQDMVACARCGLHLPRSEALVLEAPQPRYYCCAQHRAQGPA</sequence>
<name>A0ABY6G6R4_9BURK</name>
<evidence type="ECO:0000313" key="2">
    <source>
        <dbReference type="Proteomes" id="UP001162800"/>
    </source>
</evidence>
<dbReference type="RefSeq" id="WP_231041696.1">
    <property type="nucleotide sequence ID" value="NZ_CP106881.1"/>
</dbReference>